<evidence type="ECO:0000256" key="2">
    <source>
        <dbReference type="ARBA" id="ARBA00023015"/>
    </source>
</evidence>
<accession>A0A6J6EC57</accession>
<evidence type="ECO:0000256" key="3">
    <source>
        <dbReference type="ARBA" id="ARBA00023016"/>
    </source>
</evidence>
<dbReference type="SUPFAM" id="SSF46785">
    <property type="entry name" value="Winged helix' DNA-binding domain"/>
    <property type="match status" value="1"/>
</dbReference>
<keyword evidence="1" id="KW-0678">Repressor</keyword>
<dbReference type="InterPro" id="IPR002571">
    <property type="entry name" value="HrcA"/>
</dbReference>
<dbReference type="PANTHER" id="PTHR34824:SF1">
    <property type="entry name" value="HEAT-INDUCIBLE TRANSCRIPTION REPRESSOR HRCA"/>
    <property type="match status" value="1"/>
</dbReference>
<keyword evidence="3" id="KW-0346">Stress response</keyword>
<dbReference type="Gene3D" id="3.30.390.60">
    <property type="entry name" value="Heat-inducible transcription repressor hrca homolog, domain 3"/>
    <property type="match status" value="1"/>
</dbReference>
<sequence length="337" mass="36546">MDERKFAVLRAIIEDYVATQEPIGSKSIVERHRLKVSPATVRNEMAVLEDEGYIVQPHTSAGRIPTDKGYRTFVNRLNEVRALSTAESKAITQVLQGAVDLDDVMQKTVKLLAQLTGQVSVIQYPILSNSVVKHIDLIAVTDSRIMIVLVANSGRLEQATVELPKPLSLDSLDALRLKLKSTITDKKFSDVSTLISNFSKTANPVEVKSVEVIVEKVNNLAMESGDQKVMVGGAGNLARLDPDFSKNLLPVLDEIEENVVVLKLLGEMSSSDDIFVRIGHENKASNLHSASIVATGYSSGDSLSKLGIVGPTRMDYPGTMAAVGAVARYLGRILGNH</sequence>
<dbReference type="AlphaFoldDB" id="A0A6J6EC57"/>
<dbReference type="InterPro" id="IPR029016">
    <property type="entry name" value="GAF-like_dom_sf"/>
</dbReference>
<feature type="domain" description="Heat-inducible transcription repressor HrcA C-terminal" evidence="5">
    <location>
        <begin position="102"/>
        <end position="320"/>
    </location>
</feature>
<dbReference type="PIRSF" id="PIRSF005485">
    <property type="entry name" value="HrcA"/>
    <property type="match status" value="1"/>
</dbReference>
<proteinExistence type="inferred from homology"/>
<dbReference type="Gene3D" id="3.30.450.40">
    <property type="match status" value="1"/>
</dbReference>
<dbReference type="HAMAP" id="MF_00081">
    <property type="entry name" value="HrcA"/>
    <property type="match status" value="1"/>
</dbReference>
<dbReference type="Gene3D" id="1.10.10.10">
    <property type="entry name" value="Winged helix-like DNA-binding domain superfamily/Winged helix DNA-binding domain"/>
    <property type="match status" value="1"/>
</dbReference>
<dbReference type="Pfam" id="PF01628">
    <property type="entry name" value="HrcA"/>
    <property type="match status" value="1"/>
</dbReference>
<dbReference type="GO" id="GO:0003677">
    <property type="term" value="F:DNA binding"/>
    <property type="evidence" value="ECO:0007669"/>
    <property type="project" value="InterPro"/>
</dbReference>
<reference evidence="6" key="1">
    <citation type="submission" date="2020-05" db="EMBL/GenBank/DDBJ databases">
        <authorList>
            <person name="Chiriac C."/>
            <person name="Salcher M."/>
            <person name="Ghai R."/>
            <person name="Kavagutti S V."/>
        </authorList>
    </citation>
    <scope>NUCLEOTIDE SEQUENCE</scope>
</reference>
<evidence type="ECO:0000256" key="1">
    <source>
        <dbReference type="ARBA" id="ARBA00022491"/>
    </source>
</evidence>
<dbReference type="InterPro" id="IPR036388">
    <property type="entry name" value="WH-like_DNA-bd_sf"/>
</dbReference>
<dbReference type="PANTHER" id="PTHR34824">
    <property type="entry name" value="HEAT-INDUCIBLE TRANSCRIPTION REPRESSOR HRCA"/>
    <property type="match status" value="1"/>
</dbReference>
<keyword evidence="2" id="KW-0805">Transcription regulation</keyword>
<organism evidence="6">
    <name type="scientific">freshwater metagenome</name>
    <dbReference type="NCBI Taxonomy" id="449393"/>
    <lineage>
        <taxon>unclassified sequences</taxon>
        <taxon>metagenomes</taxon>
        <taxon>ecological metagenomes</taxon>
    </lineage>
</organism>
<gene>
    <name evidence="6" type="ORF">UFOPK1740_00421</name>
</gene>
<dbReference type="FunFam" id="1.10.10.10:FF:000049">
    <property type="entry name" value="Heat-inducible transcription repressor HrcA"/>
    <property type="match status" value="1"/>
</dbReference>
<dbReference type="EMBL" id="CAEZTU010000011">
    <property type="protein sequence ID" value="CAB4573657.1"/>
    <property type="molecule type" value="Genomic_DNA"/>
</dbReference>
<dbReference type="NCBIfam" id="TIGR00331">
    <property type="entry name" value="hrcA"/>
    <property type="match status" value="1"/>
</dbReference>
<dbReference type="InterPro" id="IPR023120">
    <property type="entry name" value="WHTH_transcript_rep_HrcA_IDD"/>
</dbReference>
<dbReference type="InterPro" id="IPR036390">
    <property type="entry name" value="WH_DNA-bd_sf"/>
</dbReference>
<name>A0A6J6EC57_9ZZZZ</name>
<protein>
    <submittedName>
        <fullName evidence="6">Unannotated protein</fullName>
    </submittedName>
</protein>
<dbReference type="SUPFAM" id="SSF55781">
    <property type="entry name" value="GAF domain-like"/>
    <property type="match status" value="1"/>
</dbReference>
<keyword evidence="4" id="KW-0804">Transcription</keyword>
<dbReference type="InterPro" id="IPR021153">
    <property type="entry name" value="HrcA_C"/>
</dbReference>
<evidence type="ECO:0000313" key="6">
    <source>
        <dbReference type="EMBL" id="CAB4573657.1"/>
    </source>
</evidence>
<evidence type="ECO:0000256" key="4">
    <source>
        <dbReference type="ARBA" id="ARBA00023163"/>
    </source>
</evidence>
<dbReference type="GO" id="GO:0045892">
    <property type="term" value="P:negative regulation of DNA-templated transcription"/>
    <property type="evidence" value="ECO:0007669"/>
    <property type="project" value="UniProtKB-ARBA"/>
</dbReference>
<evidence type="ECO:0000259" key="5">
    <source>
        <dbReference type="Pfam" id="PF01628"/>
    </source>
</evidence>